<organism evidence="7 8">
    <name type="scientific">Yinghuangia soli</name>
    <dbReference type="NCBI Taxonomy" id="2908204"/>
    <lineage>
        <taxon>Bacteria</taxon>
        <taxon>Bacillati</taxon>
        <taxon>Actinomycetota</taxon>
        <taxon>Actinomycetes</taxon>
        <taxon>Kitasatosporales</taxon>
        <taxon>Streptomycetaceae</taxon>
        <taxon>Yinghuangia</taxon>
    </lineage>
</organism>
<dbReference type="InterPro" id="IPR001173">
    <property type="entry name" value="Glyco_trans_2-like"/>
</dbReference>
<gene>
    <name evidence="7" type="ORF">LZ495_20710</name>
</gene>
<dbReference type="PANTHER" id="PTHR43630">
    <property type="entry name" value="POLY-BETA-1,6-N-ACETYL-D-GLUCOSAMINE SYNTHASE"/>
    <property type="match status" value="1"/>
</dbReference>
<feature type="transmembrane region" description="Helical" evidence="5">
    <location>
        <begin position="656"/>
        <end position="674"/>
    </location>
</feature>
<dbReference type="InterPro" id="IPR029044">
    <property type="entry name" value="Nucleotide-diphossugar_trans"/>
</dbReference>
<evidence type="ECO:0000256" key="3">
    <source>
        <dbReference type="ARBA" id="ARBA00022679"/>
    </source>
</evidence>
<evidence type="ECO:0000313" key="7">
    <source>
        <dbReference type="EMBL" id="MCF2529623.1"/>
    </source>
</evidence>
<dbReference type="SUPFAM" id="SSF88713">
    <property type="entry name" value="Glycoside hydrolase/deacetylase"/>
    <property type="match status" value="1"/>
</dbReference>
<evidence type="ECO:0000313" key="8">
    <source>
        <dbReference type="Proteomes" id="UP001165378"/>
    </source>
</evidence>
<dbReference type="PANTHER" id="PTHR43630:SF1">
    <property type="entry name" value="POLY-BETA-1,6-N-ACETYL-D-GLUCOSAMINE SYNTHASE"/>
    <property type="match status" value="1"/>
</dbReference>
<comment type="caution">
    <text evidence="7">The sequence shown here is derived from an EMBL/GenBank/DDBJ whole genome shotgun (WGS) entry which is preliminary data.</text>
</comment>
<accession>A0AA41Q176</accession>
<dbReference type="InterPro" id="IPR002509">
    <property type="entry name" value="NODB_dom"/>
</dbReference>
<sequence>MLAFVLVVVASALLLDGYARHTVGRSGTASADEASCAPAPTAVREGGPVIRATEGGTESASMPPKTVALTFDDGPDPTWTPRVLEVLERHNAKGTFFMVGAEAATHPGLVRKVRDAGHEIGSHTYTHTDIGAQPAWRTNLELTLTDNAIAGAAGLRPRLMRPPYSSVPSALCGETWEAVRRAGQDGYLTVTTDLDSKDWAKPGAAAIAAAAMPKGGAGAVVMFHDGGGDRTQTVEGLDMLLTELGKQGYRFTTVSDGVGLPPTARADSTAELRGGALIWAQRGAHWFTVGMTWTLAIAGVLTVLRLVVLLVVARIHVRRTRRSQKRRFRLPEVWDPVSVIVPAYNEAAGIEATLRSLAASTHPNVEIVVVDDGSTDGTADIAESLKLPGVSVIRQRNAGKAAALNTGIAWSSHELVVMIDGDTVFEPDAVHHLVQPFADPAVGAVSGNTKVGNRRGILGRWQHLEYVIGFNLDRRMFDVLECMPTVPGAIGGFRRTALAGVGGVSEDTLAEDTDLTMAFCRSGWRVVYEERALAWTEAPESLRQLWRQRYRWCYGTLQAMWKHRKALVERGPAGHLGRRGLPYLFLFQVLMPLLAPVVDVFALYGVVFLDPWQTVGIWSAFLVAQLLTAMYALRLDREKFGPIWTLPLQQFVYRQLMYLVVIQSVVTAVLGNRLRWHRMQRTGSAAEELGRVRSTA</sequence>
<dbReference type="SUPFAM" id="SSF53448">
    <property type="entry name" value="Nucleotide-diphospho-sugar transferases"/>
    <property type="match status" value="1"/>
</dbReference>
<evidence type="ECO:0000256" key="2">
    <source>
        <dbReference type="ARBA" id="ARBA00022676"/>
    </source>
</evidence>
<dbReference type="AlphaFoldDB" id="A0AA41Q176"/>
<dbReference type="CDD" id="cd06423">
    <property type="entry name" value="CESA_like"/>
    <property type="match status" value="1"/>
</dbReference>
<dbReference type="Pfam" id="PF00535">
    <property type="entry name" value="Glycos_transf_2"/>
    <property type="match status" value="1"/>
</dbReference>
<evidence type="ECO:0000256" key="1">
    <source>
        <dbReference type="ARBA" id="ARBA00006739"/>
    </source>
</evidence>
<evidence type="ECO:0000256" key="5">
    <source>
        <dbReference type="SAM" id="Phobius"/>
    </source>
</evidence>
<dbReference type="Proteomes" id="UP001165378">
    <property type="component" value="Unassembled WGS sequence"/>
</dbReference>
<name>A0AA41Q176_9ACTN</name>
<keyword evidence="3" id="KW-0808">Transferase</keyword>
<dbReference type="PROSITE" id="PS51677">
    <property type="entry name" value="NODB"/>
    <property type="match status" value="1"/>
</dbReference>
<dbReference type="GO" id="GO:0005975">
    <property type="term" value="P:carbohydrate metabolic process"/>
    <property type="evidence" value="ECO:0007669"/>
    <property type="project" value="InterPro"/>
</dbReference>
<dbReference type="GO" id="GO:0016810">
    <property type="term" value="F:hydrolase activity, acting on carbon-nitrogen (but not peptide) bonds"/>
    <property type="evidence" value="ECO:0007669"/>
    <property type="project" value="InterPro"/>
</dbReference>
<keyword evidence="2" id="KW-0328">Glycosyltransferase</keyword>
<keyword evidence="5" id="KW-0812">Transmembrane</keyword>
<keyword evidence="8" id="KW-1185">Reference proteome</keyword>
<dbReference type="Gene3D" id="3.20.20.370">
    <property type="entry name" value="Glycoside hydrolase/deacetylase"/>
    <property type="match status" value="1"/>
</dbReference>
<evidence type="ECO:0000256" key="4">
    <source>
        <dbReference type="SAM" id="MobiDB-lite"/>
    </source>
</evidence>
<dbReference type="InterPro" id="IPR011330">
    <property type="entry name" value="Glyco_hydro/deAcase_b/a-brl"/>
</dbReference>
<feature type="transmembrane region" description="Helical" evidence="5">
    <location>
        <begin position="615"/>
        <end position="635"/>
    </location>
</feature>
<dbReference type="Pfam" id="PF01522">
    <property type="entry name" value="Polysacc_deac_1"/>
    <property type="match status" value="1"/>
</dbReference>
<proteinExistence type="inferred from homology"/>
<comment type="similarity">
    <text evidence="1">Belongs to the glycosyltransferase 2 family.</text>
</comment>
<keyword evidence="5" id="KW-1133">Transmembrane helix</keyword>
<reference evidence="7" key="1">
    <citation type="submission" date="2022-01" db="EMBL/GenBank/DDBJ databases">
        <title>Genome-Based Taxonomic Classification of the Phylum Actinobacteria.</title>
        <authorList>
            <person name="Gao Y."/>
        </authorList>
    </citation>
    <scope>NUCLEOTIDE SEQUENCE</scope>
    <source>
        <strain evidence="7">KLBMP 8922</strain>
    </source>
</reference>
<dbReference type="GO" id="GO:0016757">
    <property type="term" value="F:glycosyltransferase activity"/>
    <property type="evidence" value="ECO:0007669"/>
    <property type="project" value="UniProtKB-KW"/>
</dbReference>
<feature type="domain" description="NodB homology" evidence="6">
    <location>
        <begin position="65"/>
        <end position="252"/>
    </location>
</feature>
<dbReference type="EMBL" id="JAKFHA010000012">
    <property type="protein sequence ID" value="MCF2529623.1"/>
    <property type="molecule type" value="Genomic_DNA"/>
</dbReference>
<protein>
    <submittedName>
        <fullName evidence="7">Bifunctional polysaccharide deacetylase/glycosyltransferase family 2 protein</fullName>
    </submittedName>
</protein>
<dbReference type="RefSeq" id="WP_235053997.1">
    <property type="nucleotide sequence ID" value="NZ_JAKFHA010000012.1"/>
</dbReference>
<feature type="transmembrane region" description="Helical" evidence="5">
    <location>
        <begin position="583"/>
        <end position="609"/>
    </location>
</feature>
<feature type="region of interest" description="Disordered" evidence="4">
    <location>
        <begin position="27"/>
        <end position="48"/>
    </location>
</feature>
<evidence type="ECO:0000259" key="6">
    <source>
        <dbReference type="PROSITE" id="PS51677"/>
    </source>
</evidence>
<keyword evidence="5" id="KW-0472">Membrane</keyword>
<dbReference type="Gene3D" id="3.90.550.10">
    <property type="entry name" value="Spore Coat Polysaccharide Biosynthesis Protein SpsA, Chain A"/>
    <property type="match status" value="1"/>
</dbReference>